<protein>
    <submittedName>
        <fullName evidence="1">Uncharacterized protein</fullName>
    </submittedName>
</protein>
<name>A0A1W1EIB3_9ZZZZ</name>
<sequence>MRISYHAGERLLQRVFELKNYTKKHVLNAIKWIEKDIYNIEYRNANFVLPSFPQYKCVVADNTLVTIIPK</sequence>
<proteinExistence type="predicted"/>
<dbReference type="AlphaFoldDB" id="A0A1W1EIB3"/>
<organism evidence="1">
    <name type="scientific">hydrothermal vent metagenome</name>
    <dbReference type="NCBI Taxonomy" id="652676"/>
    <lineage>
        <taxon>unclassified sequences</taxon>
        <taxon>metagenomes</taxon>
        <taxon>ecological metagenomes</taxon>
    </lineage>
</organism>
<evidence type="ECO:0000313" key="1">
    <source>
        <dbReference type="EMBL" id="SHO80605.1"/>
    </source>
</evidence>
<accession>A0A1W1EIB3</accession>
<reference evidence="1" key="1">
    <citation type="submission" date="2016-10" db="EMBL/GenBank/DDBJ databases">
        <authorList>
            <person name="de Groot N.N."/>
        </authorList>
    </citation>
    <scope>NUCLEOTIDE SEQUENCE</scope>
</reference>
<dbReference type="EMBL" id="FRYL01000013">
    <property type="protein sequence ID" value="SHO80605.1"/>
    <property type="molecule type" value="Genomic_DNA"/>
</dbReference>
<gene>
    <name evidence="1" type="ORF">MNB_SV-15-1325</name>
</gene>